<dbReference type="PROSITE" id="PS50893">
    <property type="entry name" value="ABC_TRANSPORTER_2"/>
    <property type="match status" value="1"/>
</dbReference>
<evidence type="ECO:0000256" key="1">
    <source>
        <dbReference type="ARBA" id="ARBA00004651"/>
    </source>
</evidence>
<keyword evidence="3" id="KW-0547">Nucleotide-binding</keyword>
<evidence type="ECO:0000256" key="3">
    <source>
        <dbReference type="ARBA" id="ARBA00022741"/>
    </source>
</evidence>
<keyword evidence="2 7" id="KW-0812">Transmembrane</keyword>
<dbReference type="InterPro" id="IPR027417">
    <property type="entry name" value="P-loop_NTPase"/>
</dbReference>
<evidence type="ECO:0000313" key="11">
    <source>
        <dbReference type="Proteomes" id="UP001628193"/>
    </source>
</evidence>
<keyword evidence="11" id="KW-1185">Reference proteome</keyword>
<feature type="transmembrane region" description="Helical" evidence="7">
    <location>
        <begin position="400"/>
        <end position="423"/>
    </location>
</feature>
<name>A0ABQ0C9X1_9PROT</name>
<evidence type="ECO:0000256" key="6">
    <source>
        <dbReference type="ARBA" id="ARBA00023136"/>
    </source>
</evidence>
<dbReference type="SUPFAM" id="SSF52540">
    <property type="entry name" value="P-loop containing nucleoside triphosphate hydrolases"/>
    <property type="match status" value="1"/>
</dbReference>
<dbReference type="SMART" id="SM00382">
    <property type="entry name" value="AAA"/>
    <property type="match status" value="1"/>
</dbReference>
<evidence type="ECO:0000256" key="7">
    <source>
        <dbReference type="SAM" id="Phobius"/>
    </source>
</evidence>
<comment type="subcellular location">
    <subcellularLocation>
        <location evidence="1">Cell membrane</location>
        <topology evidence="1">Multi-pass membrane protein</topology>
    </subcellularLocation>
</comment>
<proteinExistence type="predicted"/>
<dbReference type="Gene3D" id="1.20.1560.10">
    <property type="entry name" value="ABC transporter type 1, transmembrane domain"/>
    <property type="match status" value="1"/>
</dbReference>
<dbReference type="InterPro" id="IPR039421">
    <property type="entry name" value="Type_1_exporter"/>
</dbReference>
<evidence type="ECO:0000313" key="10">
    <source>
        <dbReference type="EMBL" id="GAB0057690.1"/>
    </source>
</evidence>
<dbReference type="CDD" id="cd18566">
    <property type="entry name" value="ABC_6TM_PrtD_LapB_HlyB_like"/>
    <property type="match status" value="1"/>
</dbReference>
<dbReference type="InterPro" id="IPR003593">
    <property type="entry name" value="AAA+_ATPase"/>
</dbReference>
<organism evidence="10 11">
    <name type="scientific">Candidatus Magnetaquiglobus chichijimensis</name>
    <dbReference type="NCBI Taxonomy" id="3141448"/>
    <lineage>
        <taxon>Bacteria</taxon>
        <taxon>Pseudomonadati</taxon>
        <taxon>Pseudomonadota</taxon>
        <taxon>Magnetococcia</taxon>
        <taxon>Magnetococcales</taxon>
        <taxon>Candidatus Magnetaquicoccaceae</taxon>
        <taxon>Candidatus Magnetaquiglobus</taxon>
    </lineage>
</organism>
<dbReference type="Pfam" id="PF00005">
    <property type="entry name" value="ABC_tran"/>
    <property type="match status" value="1"/>
</dbReference>
<protein>
    <submittedName>
        <fullName evidence="10">Vitamin B12 import ATP-binding protein BtuD</fullName>
    </submittedName>
</protein>
<dbReference type="Proteomes" id="UP001628193">
    <property type="component" value="Unassembled WGS sequence"/>
</dbReference>
<evidence type="ECO:0000256" key="4">
    <source>
        <dbReference type="ARBA" id="ARBA00022840"/>
    </source>
</evidence>
<dbReference type="Gene3D" id="3.90.70.10">
    <property type="entry name" value="Cysteine proteinases"/>
    <property type="match status" value="1"/>
</dbReference>
<feature type="transmembrane region" description="Helical" evidence="7">
    <location>
        <begin position="289"/>
        <end position="314"/>
    </location>
</feature>
<dbReference type="InterPro" id="IPR011527">
    <property type="entry name" value="ABC1_TM_dom"/>
</dbReference>
<dbReference type="Gene3D" id="3.40.50.300">
    <property type="entry name" value="P-loop containing nucleotide triphosphate hydrolases"/>
    <property type="match status" value="1"/>
</dbReference>
<dbReference type="GO" id="GO:0005524">
    <property type="term" value="F:ATP binding"/>
    <property type="evidence" value="ECO:0007669"/>
    <property type="project" value="UniProtKB-KW"/>
</dbReference>
<dbReference type="EMBL" id="BAAFGK010000004">
    <property type="protein sequence ID" value="GAB0057690.1"/>
    <property type="molecule type" value="Genomic_DNA"/>
</dbReference>
<accession>A0ABQ0C9X1</accession>
<comment type="caution">
    <text evidence="10">The sequence shown here is derived from an EMBL/GenBank/DDBJ whole genome shotgun (WGS) entry which is preliminary data.</text>
</comment>
<feature type="transmembrane region" description="Helical" evidence="7">
    <location>
        <begin position="320"/>
        <end position="341"/>
    </location>
</feature>
<sequence length="727" mass="81590">MTMPHPVIPDWDLELESIRRMIKPRQPVTGLLAEFSRLSDFGACMIPLLMALGYRGDMRHLAEALPHFAETLDLTGLRNMMANLTYISRPARLDPREIDPRLMPCLFVPDKSAAIVLLKRKEDGWIIFNGENGEVERLPLARISGTAYFFSAMDLEERAMTQKRLGWFRMIAERFRQLIVYIFMVTFAITILQVVPPLFTMAVYDRVVGSRSLDTLTHLLIGIGVVMIFDWMIRKLRTKMLMYVGSRMDSIVSNAIFMRILSLTPSFTERAPTGAQVARIKDFDSVREFFTGPLMMVFFELPFSVVFFAVIALLAGPLALVPMVTMALFVALWAIMMPMVAREEARSRRATSKKQEFVVEALSRMRALKYSGMESIWLGRFRQLSAQAAMANFRTALINALVNAISTVLIVGSGVTVIGLGVFRVMEGSMTTGGLVASMVLVWRVLAPIQSAFIAMTRLEQVRSSITQINSLMNVTPEREEYTAIEPIKSFKGQISFVRVSIRYIPEAEPALMGISFEVQPGQVVALIGPNGSGKSTVVKLLAGLYTPQAGSIRIDGLDIRQMNVIELRHAIAYVPQSCNLFYGTIAQNLRLAHATASDEDIEDACRKAQVYDEIMALPKKFWTRVGDQKSAQLPSSMVQKLSLARAYLKPSTIMLFDEPANSLGWEDDQAFIRVVQELRGKRTIFVVTHRPSHIRLADQVLYFDQGYLRLSGKPNDVLRQIPGGFV</sequence>
<evidence type="ECO:0000259" key="8">
    <source>
        <dbReference type="PROSITE" id="PS50893"/>
    </source>
</evidence>
<feature type="transmembrane region" description="Helical" evidence="7">
    <location>
        <begin position="215"/>
        <end position="233"/>
    </location>
</feature>
<feature type="domain" description="ABC transporter" evidence="8">
    <location>
        <begin position="495"/>
        <end position="727"/>
    </location>
</feature>
<evidence type="ECO:0000256" key="2">
    <source>
        <dbReference type="ARBA" id="ARBA00022692"/>
    </source>
</evidence>
<dbReference type="RefSeq" id="WP_420905383.1">
    <property type="nucleotide sequence ID" value="NZ_BAAFGK010000004.1"/>
</dbReference>
<feature type="transmembrane region" description="Helical" evidence="7">
    <location>
        <begin position="178"/>
        <end position="195"/>
    </location>
</feature>
<dbReference type="SUPFAM" id="SSF90123">
    <property type="entry name" value="ABC transporter transmembrane region"/>
    <property type="match status" value="1"/>
</dbReference>
<evidence type="ECO:0000256" key="5">
    <source>
        <dbReference type="ARBA" id="ARBA00022989"/>
    </source>
</evidence>
<dbReference type="PROSITE" id="PS50929">
    <property type="entry name" value="ABC_TM1F"/>
    <property type="match status" value="1"/>
</dbReference>
<dbReference type="Pfam" id="PF00664">
    <property type="entry name" value="ABC_membrane"/>
    <property type="match status" value="1"/>
</dbReference>
<dbReference type="PANTHER" id="PTHR24221:SF248">
    <property type="entry name" value="ABC TRANSPORTER TRANSMEMBRANE REGION"/>
    <property type="match status" value="1"/>
</dbReference>
<keyword evidence="4 10" id="KW-0067">ATP-binding</keyword>
<feature type="domain" description="ABC transmembrane type-1" evidence="9">
    <location>
        <begin position="182"/>
        <end position="461"/>
    </location>
</feature>
<reference evidence="10 11" key="2">
    <citation type="submission" date="2024-09" db="EMBL/GenBank/DDBJ databases">
        <title>Draft genome sequence of Candidatus Magnetaquicoccaceae bacterium FCR-1.</title>
        <authorList>
            <person name="Shimoshige H."/>
            <person name="Shimamura S."/>
            <person name="Taoka A."/>
            <person name="Kobayashi H."/>
            <person name="Maekawa T."/>
        </authorList>
    </citation>
    <scope>NUCLEOTIDE SEQUENCE [LARGE SCALE GENOMIC DNA]</scope>
    <source>
        <strain evidence="10 11">FCR-1</strain>
    </source>
</reference>
<evidence type="ECO:0000259" key="9">
    <source>
        <dbReference type="PROSITE" id="PS50929"/>
    </source>
</evidence>
<gene>
    <name evidence="10" type="primary">btuD_4</name>
    <name evidence="10" type="ORF">SIID45300_02022</name>
</gene>
<keyword evidence="6 7" id="KW-0472">Membrane</keyword>
<dbReference type="InterPro" id="IPR036640">
    <property type="entry name" value="ABC1_TM_sf"/>
</dbReference>
<dbReference type="PANTHER" id="PTHR24221">
    <property type="entry name" value="ATP-BINDING CASSETTE SUB-FAMILY B"/>
    <property type="match status" value="1"/>
</dbReference>
<reference evidence="10 11" key="1">
    <citation type="submission" date="2024-05" db="EMBL/GenBank/DDBJ databases">
        <authorList>
            <consortium name="Candidatus Magnetaquicoccaceae bacterium FCR-1 genome sequencing consortium"/>
            <person name="Shimoshige H."/>
            <person name="Shimamura S."/>
            <person name="Taoka A."/>
            <person name="Kobayashi H."/>
            <person name="Maekawa T."/>
        </authorList>
    </citation>
    <scope>NUCLEOTIDE SEQUENCE [LARGE SCALE GENOMIC DNA]</scope>
    <source>
        <strain evidence="10 11">FCR-1</strain>
    </source>
</reference>
<dbReference type="InterPro" id="IPR003439">
    <property type="entry name" value="ABC_transporter-like_ATP-bd"/>
</dbReference>
<keyword evidence="5 7" id="KW-1133">Transmembrane helix</keyword>